<dbReference type="Proteomes" id="UP000632377">
    <property type="component" value="Unassembled WGS sequence"/>
</dbReference>
<protein>
    <submittedName>
        <fullName evidence="2">DUF1906 domain-containing protein</fullName>
    </submittedName>
</protein>
<keyword evidence="3" id="KW-1185">Reference proteome</keyword>
<name>A0ABS1T4T7_9CLOT</name>
<proteinExistence type="predicted"/>
<dbReference type="RefSeq" id="WP_202746917.1">
    <property type="nucleotide sequence ID" value="NZ_JAESWC010000001.1"/>
</dbReference>
<reference evidence="2 3" key="1">
    <citation type="submission" date="2021-01" db="EMBL/GenBank/DDBJ databases">
        <title>Genome public.</title>
        <authorList>
            <person name="Liu C."/>
            <person name="Sun Q."/>
        </authorList>
    </citation>
    <scope>NUCLEOTIDE SEQUENCE [LARGE SCALE GENOMIC DNA]</scope>
    <source>
        <strain evidence="2 3">YIM B02515</strain>
    </source>
</reference>
<dbReference type="SUPFAM" id="SSF51445">
    <property type="entry name" value="(Trans)glycosidases"/>
    <property type="match status" value="1"/>
</dbReference>
<sequence>MATLSGNVVSGTSLKTNKGFDTATRLTVQTAQTLANNGYSFCIRYLSRQSGQQSGDLDNTEAGAILLTGLALMAVQHCEGGYWIANGSKGTTYGANAAANAQSIGLPKGVTLWLDLEQVSSSCSSTDIIAYCNNWYDQVNASGYEPGIYVGANCGLTGTQLYNNLKFQHYWKSMSTVPSIPTRGYQMTQSATTTVGGISIDPDTITADSLGGTPHLIYQPGTNV</sequence>
<evidence type="ECO:0000259" key="1">
    <source>
        <dbReference type="Pfam" id="PF08924"/>
    </source>
</evidence>
<dbReference type="EMBL" id="JAESWC010000001">
    <property type="protein sequence ID" value="MBL4934271.1"/>
    <property type="molecule type" value="Genomic_DNA"/>
</dbReference>
<accession>A0ABS1T4T7</accession>
<evidence type="ECO:0000313" key="3">
    <source>
        <dbReference type="Proteomes" id="UP000632377"/>
    </source>
</evidence>
<feature type="domain" description="Rv2525c-like glycoside hydrolase-like" evidence="1">
    <location>
        <begin position="32"/>
        <end position="203"/>
    </location>
</feature>
<evidence type="ECO:0000313" key="2">
    <source>
        <dbReference type="EMBL" id="MBL4934271.1"/>
    </source>
</evidence>
<comment type="caution">
    <text evidence="2">The sequence shown here is derived from an EMBL/GenBank/DDBJ whole genome shotgun (WGS) entry which is preliminary data.</text>
</comment>
<organism evidence="2 3">
    <name type="scientific">Clostridium rhizosphaerae</name>
    <dbReference type="NCBI Taxonomy" id="2803861"/>
    <lineage>
        <taxon>Bacteria</taxon>
        <taxon>Bacillati</taxon>
        <taxon>Bacillota</taxon>
        <taxon>Clostridia</taxon>
        <taxon>Eubacteriales</taxon>
        <taxon>Clostridiaceae</taxon>
        <taxon>Clostridium</taxon>
    </lineage>
</organism>
<dbReference type="Pfam" id="PF08924">
    <property type="entry name" value="Rv2525c_GlyHyd-like"/>
    <property type="match status" value="1"/>
</dbReference>
<dbReference type="Gene3D" id="3.20.20.80">
    <property type="entry name" value="Glycosidases"/>
    <property type="match status" value="1"/>
</dbReference>
<gene>
    <name evidence="2" type="ORF">JK636_00710</name>
</gene>
<dbReference type="InterPro" id="IPR017853">
    <property type="entry name" value="GH"/>
</dbReference>
<dbReference type="InterPro" id="IPR015020">
    <property type="entry name" value="Rv2525c-like_Glyco_Hydro-like"/>
</dbReference>